<evidence type="ECO:0000256" key="5">
    <source>
        <dbReference type="ARBA" id="ARBA00022833"/>
    </source>
</evidence>
<feature type="domain" description="C2H2-type" evidence="9">
    <location>
        <begin position="325"/>
        <end position="350"/>
    </location>
</feature>
<keyword evidence="4 7" id="KW-0863">Zinc-finger</keyword>
<evidence type="ECO:0000313" key="10">
    <source>
        <dbReference type="EMBL" id="PVD26452.1"/>
    </source>
</evidence>
<feature type="compositionally biased region" description="Polar residues" evidence="8">
    <location>
        <begin position="533"/>
        <end position="543"/>
    </location>
</feature>
<evidence type="ECO:0000256" key="3">
    <source>
        <dbReference type="ARBA" id="ARBA00022737"/>
    </source>
</evidence>
<dbReference type="InterPro" id="IPR050329">
    <property type="entry name" value="GLI_C2H2-zinc-finger"/>
</dbReference>
<comment type="caution">
    <text evidence="10">The sequence shown here is derived from an EMBL/GenBank/DDBJ whole genome shotgun (WGS) entry which is preliminary data.</text>
</comment>
<dbReference type="PROSITE" id="PS00028">
    <property type="entry name" value="ZINC_FINGER_C2H2_1"/>
    <property type="match status" value="3"/>
</dbReference>
<reference evidence="10 11" key="1">
    <citation type="submission" date="2018-04" db="EMBL/GenBank/DDBJ databases">
        <title>The genome of golden apple snail Pomacea canaliculata provides insight into stress tolerance and invasive adaptation.</title>
        <authorList>
            <person name="Liu C."/>
            <person name="Liu B."/>
            <person name="Ren Y."/>
            <person name="Zhang Y."/>
            <person name="Wang H."/>
            <person name="Li S."/>
            <person name="Jiang F."/>
            <person name="Yin L."/>
            <person name="Zhang G."/>
            <person name="Qian W."/>
            <person name="Fan W."/>
        </authorList>
    </citation>
    <scope>NUCLEOTIDE SEQUENCE [LARGE SCALE GENOMIC DNA]</scope>
    <source>
        <strain evidence="10">SZHN2017</strain>
        <tissue evidence="10">Muscle</tissue>
    </source>
</reference>
<feature type="compositionally biased region" description="Low complexity" evidence="8">
    <location>
        <begin position="402"/>
        <end position="412"/>
    </location>
</feature>
<feature type="compositionally biased region" description="Pro residues" evidence="8">
    <location>
        <begin position="612"/>
        <end position="623"/>
    </location>
</feature>
<dbReference type="PANTHER" id="PTHR19818:SF139">
    <property type="entry name" value="PAIR-RULE PROTEIN ODD-PAIRED"/>
    <property type="match status" value="1"/>
</dbReference>
<dbReference type="PROSITE" id="PS50157">
    <property type="entry name" value="ZINC_FINGER_C2H2_2"/>
    <property type="match status" value="4"/>
</dbReference>
<dbReference type="SUPFAM" id="SSF57667">
    <property type="entry name" value="beta-beta-alpha zinc fingers"/>
    <property type="match status" value="2"/>
</dbReference>
<evidence type="ECO:0000256" key="4">
    <source>
        <dbReference type="ARBA" id="ARBA00022771"/>
    </source>
</evidence>
<comment type="subcellular location">
    <subcellularLocation>
        <location evidence="1">Nucleus</location>
    </subcellularLocation>
</comment>
<protein>
    <recommendedName>
        <fullName evidence="9">C2H2-type domain-containing protein</fullName>
    </recommendedName>
</protein>
<feature type="region of interest" description="Disordered" evidence="8">
    <location>
        <begin position="366"/>
        <end position="423"/>
    </location>
</feature>
<keyword evidence="2" id="KW-0479">Metal-binding</keyword>
<dbReference type="GO" id="GO:0005634">
    <property type="term" value="C:nucleus"/>
    <property type="evidence" value="ECO:0007669"/>
    <property type="project" value="UniProtKB-SubCell"/>
</dbReference>
<evidence type="ECO:0000256" key="8">
    <source>
        <dbReference type="SAM" id="MobiDB-lite"/>
    </source>
</evidence>
<feature type="compositionally biased region" description="Polar residues" evidence="8">
    <location>
        <begin position="249"/>
        <end position="261"/>
    </location>
</feature>
<dbReference type="Gene3D" id="3.30.160.60">
    <property type="entry name" value="Classic Zinc Finger"/>
    <property type="match status" value="4"/>
</dbReference>
<evidence type="ECO:0000256" key="2">
    <source>
        <dbReference type="ARBA" id="ARBA00022723"/>
    </source>
</evidence>
<dbReference type="GO" id="GO:0008270">
    <property type="term" value="F:zinc ion binding"/>
    <property type="evidence" value="ECO:0007669"/>
    <property type="project" value="UniProtKB-KW"/>
</dbReference>
<evidence type="ECO:0000256" key="6">
    <source>
        <dbReference type="ARBA" id="ARBA00023242"/>
    </source>
</evidence>
<feature type="compositionally biased region" description="Low complexity" evidence="8">
    <location>
        <begin position="518"/>
        <end position="532"/>
    </location>
</feature>
<feature type="domain" description="C2H2-type" evidence="9">
    <location>
        <begin position="269"/>
        <end position="296"/>
    </location>
</feature>
<feature type="region of interest" description="Disordered" evidence="8">
    <location>
        <begin position="242"/>
        <end position="264"/>
    </location>
</feature>
<evidence type="ECO:0000259" key="9">
    <source>
        <dbReference type="PROSITE" id="PS50157"/>
    </source>
</evidence>
<feature type="region of interest" description="Disordered" evidence="8">
    <location>
        <begin position="491"/>
        <end position="554"/>
    </location>
</feature>
<dbReference type="GO" id="GO:0000978">
    <property type="term" value="F:RNA polymerase II cis-regulatory region sequence-specific DNA binding"/>
    <property type="evidence" value="ECO:0007669"/>
    <property type="project" value="TreeGrafter"/>
</dbReference>
<dbReference type="InterPro" id="IPR013087">
    <property type="entry name" value="Znf_C2H2_type"/>
</dbReference>
<organism evidence="10 11">
    <name type="scientific">Pomacea canaliculata</name>
    <name type="common">Golden apple snail</name>
    <dbReference type="NCBI Taxonomy" id="400727"/>
    <lineage>
        <taxon>Eukaryota</taxon>
        <taxon>Metazoa</taxon>
        <taxon>Spiralia</taxon>
        <taxon>Lophotrochozoa</taxon>
        <taxon>Mollusca</taxon>
        <taxon>Gastropoda</taxon>
        <taxon>Caenogastropoda</taxon>
        <taxon>Architaenioglossa</taxon>
        <taxon>Ampullarioidea</taxon>
        <taxon>Ampullariidae</taxon>
        <taxon>Pomacea</taxon>
    </lineage>
</organism>
<dbReference type="OrthoDB" id="5977959at2759"/>
<feature type="domain" description="C2H2-type" evidence="9">
    <location>
        <begin position="557"/>
        <end position="581"/>
    </location>
</feature>
<feature type="domain" description="C2H2-type" evidence="9">
    <location>
        <begin position="297"/>
        <end position="324"/>
    </location>
</feature>
<evidence type="ECO:0000256" key="7">
    <source>
        <dbReference type="PROSITE-ProRule" id="PRU00042"/>
    </source>
</evidence>
<dbReference type="STRING" id="400727.A0A2T7NZ55"/>
<dbReference type="GO" id="GO:0000981">
    <property type="term" value="F:DNA-binding transcription factor activity, RNA polymerase II-specific"/>
    <property type="evidence" value="ECO:0007669"/>
    <property type="project" value="TreeGrafter"/>
</dbReference>
<keyword evidence="5" id="KW-0862">Zinc</keyword>
<sequence length="815" mass="86422">MEGPQQMMENTESLVPGTGIDSITFLSSLASSGTGLVSSSLADSTFAYTLSSLPLSLAGTMAKEQRDLGINGPDLSLAQNAIETLARLTDVEPLKSDLSKQLLEDKGLSPLNILVPAYTDAGQGSPAGGSQTGLPVLHYRPAGSGGDTMLSAINYTDNEMLNDSAFDINNTTSAGLNQLDDNFLGLGNPASNLRLQEAQGGNAFDLFDGDALSPFGDTGLAIEAGSLQGIENERSTDNAFEDLRGAGKNSANKKGSQQSGLGSPGKCTAQCPTCGKQFNNVSALAKHRLTHSDERKYLCTVCNKGFKRQDHLNGHQMTHLDKKPFQCQVENCDKGYCDARSLRRHLETYHHLPSDIIQNHVQASMAASGITPPSQRNGKSRSSDGGTGKLTTSDQGTQRLISSPSYSASSTPSPSPGSGGQNQFFHFEVQANKAGGTGGSVSVKVDPLDAGDLQLHKLQQFQEIAMQQQQTTLQASAVAADQNQSQFQIYNFVGTPGSGDQSPTSLSGDASPGLVQQMSPSPSPSSAMPSSPLQNAQRPNWSSAAADKNGDEGKCPVQCNVCQRRFKTIPALNGHMRLHGGYLRKDDNKRSSSKKASTSSSSSSSPSTPTDMGPPPPPPPPPQQLSLQPPSASPQPQSPTPTTGTLQPLPPVALSTTASPQVTDLHAMQTFYLTGSHTLQPVSISHLAAADVIQQQQMLQHQLELQMAQQLKEEQDIRSLEEQLKQNIHEQNIQQLSSLAEVSSLPAISQVQATPISLSQVTDALGDVSHALSPLRAASPQTQQAEHIQRLVEGFQQVCQHTLLSVACYVDTYTA</sequence>
<accession>A0A2T7NZ55</accession>
<dbReference type="InterPro" id="IPR036236">
    <property type="entry name" value="Znf_C2H2_sf"/>
</dbReference>
<name>A0A2T7NZ55_POMCA</name>
<dbReference type="FunFam" id="3.30.160.60:FF:000744">
    <property type="entry name" value="zinc finger E-box-binding homeobox 1"/>
    <property type="match status" value="1"/>
</dbReference>
<dbReference type="Proteomes" id="UP000245119">
    <property type="component" value="Linkage Group LG8"/>
</dbReference>
<feature type="compositionally biased region" description="Low complexity" evidence="8">
    <location>
        <begin position="594"/>
        <end position="611"/>
    </location>
</feature>
<dbReference type="Pfam" id="PF13912">
    <property type="entry name" value="zf-C2H2_6"/>
    <property type="match status" value="2"/>
</dbReference>
<dbReference type="PANTHER" id="PTHR19818">
    <property type="entry name" value="ZINC FINGER PROTEIN ZIC AND GLI"/>
    <property type="match status" value="1"/>
</dbReference>
<keyword evidence="11" id="KW-1185">Reference proteome</keyword>
<dbReference type="EMBL" id="PZQS01000008">
    <property type="protein sequence ID" value="PVD26452.1"/>
    <property type="molecule type" value="Genomic_DNA"/>
</dbReference>
<dbReference type="SMART" id="SM00355">
    <property type="entry name" value="ZnF_C2H2"/>
    <property type="match status" value="4"/>
</dbReference>
<gene>
    <name evidence="10" type="ORF">C0Q70_14129</name>
</gene>
<evidence type="ECO:0000256" key="1">
    <source>
        <dbReference type="ARBA" id="ARBA00004123"/>
    </source>
</evidence>
<dbReference type="AlphaFoldDB" id="A0A2T7NZ55"/>
<feature type="compositionally biased region" description="Polar residues" evidence="8">
    <location>
        <begin position="389"/>
        <end position="401"/>
    </location>
</feature>
<feature type="region of interest" description="Disordered" evidence="8">
    <location>
        <begin position="577"/>
        <end position="655"/>
    </location>
</feature>
<proteinExistence type="predicted"/>
<keyword evidence="6" id="KW-0539">Nucleus</keyword>
<keyword evidence="3" id="KW-0677">Repeat</keyword>
<dbReference type="GO" id="GO:0045944">
    <property type="term" value="P:positive regulation of transcription by RNA polymerase II"/>
    <property type="evidence" value="ECO:0007669"/>
    <property type="project" value="UniProtKB-ARBA"/>
</dbReference>
<dbReference type="Pfam" id="PF00096">
    <property type="entry name" value="zf-C2H2"/>
    <property type="match status" value="1"/>
</dbReference>
<feature type="compositionally biased region" description="Polar residues" evidence="8">
    <location>
        <begin position="498"/>
        <end position="508"/>
    </location>
</feature>
<evidence type="ECO:0000313" key="11">
    <source>
        <dbReference type="Proteomes" id="UP000245119"/>
    </source>
</evidence>